<gene>
    <name evidence="1" type="ORF">KDAU_68760</name>
</gene>
<proteinExistence type="predicted"/>
<protein>
    <submittedName>
        <fullName evidence="1">Uncharacterized protein</fullName>
    </submittedName>
</protein>
<evidence type="ECO:0000313" key="2">
    <source>
        <dbReference type="Proteomes" id="UP000287224"/>
    </source>
</evidence>
<accession>A0A401ZRN8</accession>
<evidence type="ECO:0000313" key="1">
    <source>
        <dbReference type="EMBL" id="GCE09547.1"/>
    </source>
</evidence>
<dbReference type="AlphaFoldDB" id="A0A401ZRN8"/>
<organism evidence="1 2">
    <name type="scientific">Dictyobacter aurantiacus</name>
    <dbReference type="NCBI Taxonomy" id="1936993"/>
    <lineage>
        <taxon>Bacteria</taxon>
        <taxon>Bacillati</taxon>
        <taxon>Chloroflexota</taxon>
        <taxon>Ktedonobacteria</taxon>
        <taxon>Ktedonobacterales</taxon>
        <taxon>Dictyobacteraceae</taxon>
        <taxon>Dictyobacter</taxon>
    </lineage>
</organism>
<dbReference type="RefSeq" id="WP_126602080.1">
    <property type="nucleotide sequence ID" value="NZ_BIFQ01000002.1"/>
</dbReference>
<dbReference type="OrthoDB" id="2652375at2"/>
<dbReference type="Proteomes" id="UP000287224">
    <property type="component" value="Unassembled WGS sequence"/>
</dbReference>
<dbReference type="EMBL" id="BIFQ01000002">
    <property type="protein sequence ID" value="GCE09547.1"/>
    <property type="molecule type" value="Genomic_DNA"/>
</dbReference>
<keyword evidence="2" id="KW-1185">Reference proteome</keyword>
<comment type="caution">
    <text evidence="1">The sequence shown here is derived from an EMBL/GenBank/DDBJ whole genome shotgun (WGS) entry which is preliminary data.</text>
</comment>
<name>A0A401ZRN8_9CHLR</name>
<sequence length="194" mass="22202">MQAANIVQEARNSLSGLPSSQVLHALTYLKEGAPKNEDGSDPHATLRAQVLKELQNTLSLKDRPLLRFLMEQEITCRKNDIETESDNIHLSGFLLFLLGQLEDVELLWKAKRASFDTWCGFDIQFLVGAGVSTTLIYLHSIEQEWAKKARTYIEECQQTGDLDDLERYRRAMQRYFEIEPSAEEANTTEHPETQ</sequence>
<reference evidence="2" key="1">
    <citation type="submission" date="2018-12" db="EMBL/GenBank/DDBJ databases">
        <title>Tengunoibacter tsumagoiensis gen. nov., sp. nov., Dictyobacter kobayashii sp. nov., D. alpinus sp. nov., and D. joshuensis sp. nov. and description of Dictyobacteraceae fam. nov. within the order Ktedonobacterales isolated from Tengu-no-mugimeshi.</title>
        <authorList>
            <person name="Wang C.M."/>
            <person name="Zheng Y."/>
            <person name="Sakai Y."/>
            <person name="Toyoda A."/>
            <person name="Minakuchi Y."/>
            <person name="Abe K."/>
            <person name="Yokota A."/>
            <person name="Yabe S."/>
        </authorList>
    </citation>
    <scope>NUCLEOTIDE SEQUENCE [LARGE SCALE GENOMIC DNA]</scope>
    <source>
        <strain evidence="2">S-27</strain>
    </source>
</reference>